<gene>
    <name evidence="1" type="ORF">B9N60_01230</name>
</gene>
<evidence type="ECO:0008006" key="3">
    <source>
        <dbReference type="Google" id="ProtNLM"/>
    </source>
</evidence>
<dbReference type="EMBL" id="NDYQ01000001">
    <property type="protein sequence ID" value="OUT19567.1"/>
    <property type="molecule type" value="Genomic_DNA"/>
</dbReference>
<reference evidence="1 2" key="1">
    <citation type="submission" date="2017-04" db="EMBL/GenBank/DDBJ databases">
        <title>Complete genome of Campylobacter concisus ATCC 33237T and draft genomes for an additional eight well characterized C. concisus strains.</title>
        <authorList>
            <person name="Cornelius A.J."/>
            <person name="Miller W.G."/>
            <person name="Lastovica A.J."/>
            <person name="On S.L."/>
            <person name="French N.P."/>
            <person name="Vandenberg O."/>
            <person name="Biggs P.J."/>
        </authorList>
    </citation>
    <scope>NUCLEOTIDE SEQUENCE [LARGE SCALE GENOMIC DNA]</scope>
    <source>
        <strain evidence="1 2">Lasto127.99</strain>
    </source>
</reference>
<dbReference type="RefSeq" id="WP_087580982.1">
    <property type="nucleotide sequence ID" value="NZ_NDYQ01000001.1"/>
</dbReference>
<dbReference type="SUPFAM" id="SSF56672">
    <property type="entry name" value="DNA/RNA polymerases"/>
    <property type="match status" value="1"/>
</dbReference>
<proteinExistence type="predicted"/>
<comment type="caution">
    <text evidence="1">The sequence shown here is derived from an EMBL/GenBank/DDBJ whole genome shotgun (WGS) entry which is preliminary data.</text>
</comment>
<evidence type="ECO:0000313" key="2">
    <source>
        <dbReference type="Proteomes" id="UP000195893"/>
    </source>
</evidence>
<evidence type="ECO:0000313" key="1">
    <source>
        <dbReference type="EMBL" id="OUT19567.1"/>
    </source>
</evidence>
<name>A0A1Y5NFL0_9BACT</name>
<organism evidence="1 2">
    <name type="scientific">Campylobacter concisus</name>
    <dbReference type="NCBI Taxonomy" id="199"/>
    <lineage>
        <taxon>Bacteria</taxon>
        <taxon>Pseudomonadati</taxon>
        <taxon>Campylobacterota</taxon>
        <taxon>Epsilonproteobacteria</taxon>
        <taxon>Campylobacterales</taxon>
        <taxon>Campylobacteraceae</taxon>
        <taxon>Campylobacter</taxon>
    </lineage>
</organism>
<protein>
    <recommendedName>
        <fullName evidence="3">Restriction endonuclease</fullName>
    </recommendedName>
</protein>
<dbReference type="AlphaFoldDB" id="A0A1Y5NFL0"/>
<dbReference type="Proteomes" id="UP000195893">
    <property type="component" value="Unassembled WGS sequence"/>
</dbReference>
<dbReference type="InterPro" id="IPR043502">
    <property type="entry name" value="DNA/RNA_pol_sf"/>
</dbReference>
<accession>A0A1Y5NFL0</accession>
<sequence>MDLDIAWVNNMDEKDKGLTIFLKEIMQEFAKEELRAFKIWKNFHFVYSERSIMSSLVPVLHSLTDGIWLEDPFSKVDINTKNCKRRIDVVTSRNKRMFFIEVKHFFDRLDKNYLYRYAQERFNKTVEQISDITLNSIGDNYLDLDNNDYKIALMVVTTFLRKRGGSYNMDALSPTSQEYANMLNNACYDENCKISTKPSYVITWKLDKPEKYEINYKNGSEIYPFVSFIVKAERLS</sequence>